<dbReference type="GO" id="GO:0008211">
    <property type="term" value="P:glucocorticoid metabolic process"/>
    <property type="evidence" value="ECO:0007669"/>
    <property type="project" value="Ensembl"/>
</dbReference>
<evidence type="ECO:0000313" key="15">
    <source>
        <dbReference type="Proteomes" id="UP000694398"/>
    </source>
</evidence>
<dbReference type="OrthoDB" id="74575at2759"/>
<dbReference type="Pfam" id="PF01852">
    <property type="entry name" value="START"/>
    <property type="match status" value="1"/>
</dbReference>
<dbReference type="SMART" id="SM00234">
    <property type="entry name" value="START"/>
    <property type="match status" value="1"/>
</dbReference>
<dbReference type="GO" id="GO:0032367">
    <property type="term" value="P:intracellular cholesterol transport"/>
    <property type="evidence" value="ECO:0007669"/>
    <property type="project" value="TreeGrafter"/>
</dbReference>
<dbReference type="InterPro" id="IPR029866">
    <property type="entry name" value="StAR"/>
</dbReference>
<dbReference type="CTD" id="6770"/>
<dbReference type="GO" id="GO:0015485">
    <property type="term" value="F:cholesterol binding"/>
    <property type="evidence" value="ECO:0007669"/>
    <property type="project" value="Ensembl"/>
</dbReference>
<dbReference type="Gene3D" id="3.30.530.20">
    <property type="match status" value="1"/>
</dbReference>
<keyword evidence="6 12" id="KW-0809">Transit peptide</keyword>
<evidence type="ECO:0000256" key="8">
    <source>
        <dbReference type="ARBA" id="ARBA00023121"/>
    </source>
</evidence>
<accession>A0A8C2V2V0</accession>
<evidence type="ECO:0000256" key="2">
    <source>
        <dbReference type="ARBA" id="ARBA00004731"/>
    </source>
</evidence>
<dbReference type="PRINTS" id="PR00978">
    <property type="entry name" value="STARPROTEIN"/>
</dbReference>
<evidence type="ECO:0000256" key="6">
    <source>
        <dbReference type="ARBA" id="ARBA00022946"/>
    </source>
</evidence>
<feature type="domain" description="START" evidence="13">
    <location>
        <begin position="67"/>
        <end position="280"/>
    </location>
</feature>
<dbReference type="OMA" id="PTPSAWI"/>
<evidence type="ECO:0000256" key="4">
    <source>
        <dbReference type="ARBA" id="ARBA00020345"/>
    </source>
</evidence>
<dbReference type="InterPro" id="IPR002913">
    <property type="entry name" value="START_lipid-bd_dom"/>
</dbReference>
<keyword evidence="10 12" id="KW-0755">Steroidogenesis</keyword>
<comment type="pathway">
    <text evidence="2 12">Steroid metabolism; cholesterol metabolism.</text>
</comment>
<evidence type="ECO:0000256" key="10">
    <source>
        <dbReference type="ARBA" id="ARBA00023250"/>
    </source>
</evidence>
<dbReference type="AlphaFoldDB" id="A0A8C2V2V0"/>
<comment type="subcellular location">
    <subcellularLocation>
        <location evidence="1 12">Mitochondrion</location>
    </subcellularLocation>
</comment>
<dbReference type="PANTHER" id="PTHR46489">
    <property type="entry name" value="STEROIDOGENIC ACUTE REGULATORY PROTEIN, MITOCHONDRIAL"/>
    <property type="match status" value="1"/>
</dbReference>
<proteinExistence type="predicted"/>
<evidence type="ECO:0000259" key="13">
    <source>
        <dbReference type="PROSITE" id="PS50848"/>
    </source>
</evidence>
<dbReference type="GO" id="GO:0005739">
    <property type="term" value="C:mitochondrion"/>
    <property type="evidence" value="ECO:0007669"/>
    <property type="project" value="UniProtKB-SubCell"/>
</dbReference>
<comment type="subunit">
    <text evidence="3">May interact with TSPO.</text>
</comment>
<organism evidence="14 15">
    <name type="scientific">Chinchilla lanigera</name>
    <name type="common">Long-tailed chinchilla</name>
    <name type="synonym">Chinchilla villidera</name>
    <dbReference type="NCBI Taxonomy" id="34839"/>
    <lineage>
        <taxon>Eukaryota</taxon>
        <taxon>Metazoa</taxon>
        <taxon>Chordata</taxon>
        <taxon>Craniata</taxon>
        <taxon>Vertebrata</taxon>
        <taxon>Euteleostomi</taxon>
        <taxon>Mammalia</taxon>
        <taxon>Eutheria</taxon>
        <taxon>Euarchontoglires</taxon>
        <taxon>Glires</taxon>
        <taxon>Rodentia</taxon>
        <taxon>Hystricomorpha</taxon>
        <taxon>Chinchillidae</taxon>
        <taxon>Chinchilla</taxon>
    </lineage>
</organism>
<sequence>MLLATFKLCAGSSYRHVRNMKGLRHQAVLAIGQELTRRAQGEPAPGVWINQVRRRSSLLGSRLEEPLYSDQELAYIQQGEEAMQKALGILSDQEGWKKESQQANGDKVLSKVVPDVGKVFRLEVVVDQPMDRLYEELVDRMEAMGEWNPNVKELKVLQKIGRDTVITHELAAEAAGNLVGPRDFVSVRCAKRRGSTCVMAGMATHFGDMPEQKGIIRAEQRPTCMVLHPLAGNAAKTKLTWLLSIDLKGWLPKTIINQVLSQTQMDFANHLRKRLESNPASEAHC</sequence>
<dbReference type="GeneID" id="102019482"/>
<dbReference type="GO" id="GO:0008203">
    <property type="term" value="P:cholesterol metabolic process"/>
    <property type="evidence" value="ECO:0007669"/>
    <property type="project" value="UniProtKB-UniPathway"/>
</dbReference>
<keyword evidence="5 12" id="KW-0813">Transport</keyword>
<dbReference type="Ensembl" id="ENSCLAT00000009606.1">
    <property type="protein sequence ID" value="ENSCLAP00000009477.1"/>
    <property type="gene ID" value="ENSCLAG00000006577.1"/>
</dbReference>
<dbReference type="Proteomes" id="UP000694398">
    <property type="component" value="Unassembled WGS sequence"/>
</dbReference>
<keyword evidence="7 12" id="KW-0445">Lipid transport</keyword>
<evidence type="ECO:0000256" key="3">
    <source>
        <dbReference type="ARBA" id="ARBA00011279"/>
    </source>
</evidence>
<evidence type="ECO:0000256" key="9">
    <source>
        <dbReference type="ARBA" id="ARBA00023128"/>
    </source>
</evidence>
<evidence type="ECO:0000256" key="12">
    <source>
        <dbReference type="RuleBase" id="RU365007"/>
    </source>
</evidence>
<dbReference type="GO" id="GO:0006694">
    <property type="term" value="P:steroid biosynthetic process"/>
    <property type="evidence" value="ECO:0007669"/>
    <property type="project" value="UniProtKB-KW"/>
</dbReference>
<evidence type="ECO:0000256" key="5">
    <source>
        <dbReference type="ARBA" id="ARBA00022448"/>
    </source>
</evidence>
<dbReference type="SUPFAM" id="SSF55961">
    <property type="entry name" value="Bet v1-like"/>
    <property type="match status" value="1"/>
</dbReference>
<evidence type="ECO:0000256" key="11">
    <source>
        <dbReference type="ARBA" id="ARBA00032620"/>
    </source>
</evidence>
<dbReference type="CDD" id="cd08905">
    <property type="entry name" value="START_STARD1-like"/>
    <property type="match status" value="1"/>
</dbReference>
<reference evidence="14" key="2">
    <citation type="submission" date="2025-09" db="UniProtKB">
        <authorList>
            <consortium name="Ensembl"/>
        </authorList>
    </citation>
    <scope>IDENTIFICATION</scope>
</reference>
<keyword evidence="15" id="KW-1185">Reference proteome</keyword>
<evidence type="ECO:0000313" key="14">
    <source>
        <dbReference type="Ensembl" id="ENSCLAP00000009477.1"/>
    </source>
</evidence>
<evidence type="ECO:0000256" key="1">
    <source>
        <dbReference type="ARBA" id="ARBA00004173"/>
    </source>
</evidence>
<keyword evidence="9 12" id="KW-0496">Mitochondrion</keyword>
<dbReference type="UniPathway" id="UPA00296"/>
<evidence type="ECO:0000256" key="7">
    <source>
        <dbReference type="ARBA" id="ARBA00023055"/>
    </source>
</evidence>
<reference evidence="14" key="1">
    <citation type="submission" date="2025-08" db="UniProtKB">
        <authorList>
            <consortium name="Ensembl"/>
        </authorList>
    </citation>
    <scope>IDENTIFICATION</scope>
</reference>
<dbReference type="FunFam" id="3.30.530.20:FF:000015">
    <property type="entry name" value="Steroidogenic acute regulatory protein, mitochondrial"/>
    <property type="match status" value="1"/>
</dbReference>
<protein>
    <recommendedName>
        <fullName evidence="4 12">Steroidogenic acute regulatory protein, mitochondrial</fullName>
        <shortName evidence="12">StAR</shortName>
    </recommendedName>
    <alternativeName>
        <fullName evidence="11 12">START domain-containing protein 1</fullName>
    </alternativeName>
</protein>
<dbReference type="PROSITE" id="PS50848">
    <property type="entry name" value="START"/>
    <property type="match status" value="1"/>
</dbReference>
<dbReference type="RefSeq" id="XP_005398488.1">
    <property type="nucleotide sequence ID" value="XM_005398431.2"/>
</dbReference>
<gene>
    <name evidence="14" type="primary">STAR</name>
</gene>
<dbReference type="GO" id="GO:0070859">
    <property type="term" value="P:positive regulation of bile acid biosynthetic process"/>
    <property type="evidence" value="ECO:0007669"/>
    <property type="project" value="Ensembl"/>
</dbReference>
<keyword evidence="8 12" id="KW-0446">Lipid-binding</keyword>
<comment type="function">
    <text evidence="12">Plays a key role in steroid hormone synthesis by enhancing the metabolism of cholesterol into pregnenolone. Mediates the transfer of cholesterol from the outer mitochondrial membrane to the inner mitochondrial membrane where it is cleaved to pregnenolone.</text>
</comment>
<dbReference type="InterPro" id="IPR000799">
    <property type="entry name" value="StAR-like"/>
</dbReference>
<dbReference type="GO" id="GO:0120020">
    <property type="term" value="F:cholesterol transfer activity"/>
    <property type="evidence" value="ECO:0007669"/>
    <property type="project" value="InterPro"/>
</dbReference>
<dbReference type="PANTHER" id="PTHR46489:SF1">
    <property type="entry name" value="STEROIDOGENIC ACUTE REGULATORY PROTEIN, MITOCHONDRIAL"/>
    <property type="match status" value="1"/>
</dbReference>
<dbReference type="GeneTree" id="ENSGT00940000155477"/>
<name>A0A8C2V2V0_CHILA</name>
<dbReference type="InterPro" id="IPR023393">
    <property type="entry name" value="START-like_dom_sf"/>
</dbReference>